<feature type="chain" id="PRO_5015646550" description="Viral A-type inclusion protein" evidence="1">
    <location>
        <begin position="20"/>
        <end position="133"/>
    </location>
</feature>
<dbReference type="EMBL" id="CP029346">
    <property type="protein sequence ID" value="AWL09908.1"/>
    <property type="molecule type" value="Genomic_DNA"/>
</dbReference>
<keyword evidence="1" id="KW-0732">Signal</keyword>
<dbReference type="Proteomes" id="UP000245468">
    <property type="component" value="Chromosome"/>
</dbReference>
<evidence type="ECO:0000313" key="3">
    <source>
        <dbReference type="Proteomes" id="UP000245468"/>
    </source>
</evidence>
<evidence type="ECO:0000256" key="1">
    <source>
        <dbReference type="SAM" id="SignalP"/>
    </source>
</evidence>
<evidence type="ECO:0008006" key="4">
    <source>
        <dbReference type="Google" id="ProtNLM"/>
    </source>
</evidence>
<keyword evidence="3" id="KW-1185">Reference proteome</keyword>
<gene>
    <name evidence="2" type="ORF">HME7025_02059</name>
</gene>
<feature type="signal peptide" evidence="1">
    <location>
        <begin position="1"/>
        <end position="19"/>
    </location>
</feature>
<organism evidence="2 3">
    <name type="scientific">Aquirufa nivalisilvae</name>
    <dbReference type="NCBI Taxonomy" id="2516557"/>
    <lineage>
        <taxon>Bacteria</taxon>
        <taxon>Pseudomonadati</taxon>
        <taxon>Bacteroidota</taxon>
        <taxon>Cytophagia</taxon>
        <taxon>Cytophagales</taxon>
        <taxon>Flectobacillaceae</taxon>
        <taxon>Aquirufa</taxon>
    </lineage>
</organism>
<protein>
    <recommendedName>
        <fullName evidence="4">Viral A-type inclusion protein</fullName>
    </recommendedName>
</protein>
<dbReference type="PROSITE" id="PS51257">
    <property type="entry name" value="PROKAR_LIPOPROTEIN"/>
    <property type="match status" value="1"/>
</dbReference>
<proteinExistence type="predicted"/>
<dbReference type="AlphaFoldDB" id="A0A2S2DWY5"/>
<reference evidence="3" key="1">
    <citation type="submission" date="2018-05" db="EMBL/GenBank/DDBJ databases">
        <title>Pseudarcicella sp. HME7025 Genome sequencing and assembly.</title>
        <authorList>
            <person name="Kim H."/>
            <person name="Kang H."/>
            <person name="Joh K."/>
        </authorList>
    </citation>
    <scope>NUCLEOTIDE SEQUENCE [LARGE SCALE GENOMIC DNA]</scope>
    <source>
        <strain evidence="3">HME7025</strain>
    </source>
</reference>
<sequence length="133" mass="15104">MIMKSNPFFHILLLLGLLASCKQSEETAVKELNDSVMTLHDELMPKTEQIIQLKGSLDSLSNGPDSVHVKKLIQSLDKADNEMMNWMHQFSIDSLSSMDFKAKISYLHEQLNKLKSVETFTDSTLNAANQYKK</sequence>
<accession>A0A2S2DWY5</accession>
<evidence type="ECO:0000313" key="2">
    <source>
        <dbReference type="EMBL" id="AWL09908.1"/>
    </source>
</evidence>
<dbReference type="KEGG" id="psez:HME7025_02059"/>
<name>A0A2S2DWY5_9BACT</name>